<evidence type="ECO:0000313" key="9">
    <source>
        <dbReference type="EMBL" id="CAD5326784.1"/>
    </source>
</evidence>
<evidence type="ECO:0000256" key="6">
    <source>
        <dbReference type="SAM" id="Coils"/>
    </source>
</evidence>
<keyword evidence="5" id="KW-0808">Transferase</keyword>
<evidence type="ECO:0000256" key="1">
    <source>
        <dbReference type="ARBA" id="ARBA00022777"/>
    </source>
</evidence>
<accession>A0A7G2EZ62</accession>
<dbReference type="CDD" id="cd12266">
    <property type="entry name" value="RRM_like_XS"/>
    <property type="match status" value="1"/>
</dbReference>
<feature type="domain" description="PIPK" evidence="8">
    <location>
        <begin position="1"/>
        <end position="274"/>
    </location>
</feature>
<dbReference type="Gene3D" id="3.30.800.10">
    <property type="entry name" value="Phosphatidylinositol Phosphate Kinase II Beta"/>
    <property type="match status" value="1"/>
</dbReference>
<dbReference type="PANTHER" id="PTHR21596">
    <property type="entry name" value="RIBONUCLEASE P SUBUNIT P38"/>
    <property type="match status" value="1"/>
</dbReference>
<name>A0A7G2EZ62_ARATH</name>
<evidence type="ECO:0000313" key="10">
    <source>
        <dbReference type="Proteomes" id="UP000516314"/>
    </source>
</evidence>
<dbReference type="FunFam" id="3.30.70.2890:FF:000001">
    <property type="entry name" value="Factor of DNA methylation 2"/>
    <property type="match status" value="1"/>
</dbReference>
<dbReference type="EMBL" id="LR881469">
    <property type="protein sequence ID" value="CAD5326784.1"/>
    <property type="molecule type" value="Genomic_DNA"/>
</dbReference>
<dbReference type="InterPro" id="IPR027483">
    <property type="entry name" value="PInositol-4-P-4/5-kinase_C_sf"/>
</dbReference>
<dbReference type="InterPro" id="IPR027484">
    <property type="entry name" value="PInositol-4-P-5-kinase_N"/>
</dbReference>
<dbReference type="SMART" id="SM00330">
    <property type="entry name" value="PIPKc"/>
    <property type="match status" value="1"/>
</dbReference>
<keyword evidence="3 6" id="KW-0175">Coiled coil</keyword>
<feature type="compositionally biased region" description="Polar residues" evidence="7">
    <location>
        <begin position="242"/>
        <end position="260"/>
    </location>
</feature>
<evidence type="ECO:0000256" key="5">
    <source>
        <dbReference type="PROSITE-ProRule" id="PRU00781"/>
    </source>
</evidence>
<dbReference type="InterPro" id="IPR045177">
    <property type="entry name" value="FDM1-5/IDN2"/>
</dbReference>
<evidence type="ECO:0000256" key="3">
    <source>
        <dbReference type="ARBA" id="ARBA00023054"/>
    </source>
</evidence>
<dbReference type="InterPro" id="IPR038588">
    <property type="entry name" value="XS_domain_sf"/>
</dbReference>
<feature type="region of interest" description="Disordered" evidence="7">
    <location>
        <begin position="242"/>
        <end position="273"/>
    </location>
</feature>
<keyword evidence="5" id="KW-0547">Nucleotide-binding</keyword>
<evidence type="ECO:0000256" key="4">
    <source>
        <dbReference type="ARBA" id="ARBA00023158"/>
    </source>
</evidence>
<dbReference type="InterPro" id="IPR005379">
    <property type="entry name" value="FDM1-5/IDN2_XH"/>
</dbReference>
<dbReference type="Proteomes" id="UP000516314">
    <property type="component" value="Chromosome 4"/>
</dbReference>
<sequence length="864" mass="100666">MELRATVENRIRYSTKHIKHLPPGSITEFDWKDYCPVGFGLIQELEGIDHDDYLLSICTDETLKKISSGKIGNVFHISNDNRFLIKILRKSEIKVTLEMLPRYYRHINYHRSSLFTRIFGAHSVKPLGGVKTYFAVMSNMLHSTIFVNKLYDLKGSPKGRSNKKIEVRNTTVLKDIDFDFCFYVDPLARQRIIKQTKLDCELLEEEGIMDYSLLVGLQSKGSCQGSLDGLNPVYGSFAPPSSFKSNSTKSMKTASSSPDRSSVAMYSCSPDRDSVENEMSMTIQSVTSNSSSSETNILATTLSDLFHNSSNINFGMKIPARARRVTRETGEEEWFKMKKKQQKQEFVAETSEMNYNNNNNECSGQDQQKRYVWPWVGLVANVPTEVEPSGRRVGKSGLTLRDEFTLKGFNPTRVKPIWNTKGHTGFALVEFAKDFKGFESAMQFEKSFDLDRHGKRDWKKGHRLRDDKLYGWLAREDDYNRSDTVGKNVKKKRDLKSISQIVEEDQRKLYHLFENMCQTIEKNKQRKQQLEQKVDETLESLEFHNLMLNNSYQEEIQKMEKNMQEFYQQVLGGHEKSFAELEAKREKLDERARLIEQRAIKNEEEMEKTRLEREMKEKEKLHKRIMEMEAKLNETQELELEIEKLKGTTNVMKHMVGCDGDKDIVEKIAKTQIELDARETALHEKMMTLARKERATNDEYQDARKEMIKVWKANEELMKQEKIRVKIMGELNPAPFLPAVMNKHKAMMLCSVWAAEIGDVQWTPFRVDESDGTPKRVVDENDEKLRMLKNQYGEEVYSEVVRAKLEMEEHNASGSYETEELWNYEENRKATMEEITDVMWKIRSKLAAMKNKRQRPWGDNYEEL</sequence>
<dbReference type="AlphaFoldDB" id="A0A7G2EZ62"/>
<dbReference type="PROSITE" id="PS51455">
    <property type="entry name" value="PIPK"/>
    <property type="match status" value="1"/>
</dbReference>
<organism evidence="9 10">
    <name type="scientific">Arabidopsis thaliana</name>
    <name type="common">Mouse-ear cress</name>
    <dbReference type="NCBI Taxonomy" id="3702"/>
    <lineage>
        <taxon>Eukaryota</taxon>
        <taxon>Viridiplantae</taxon>
        <taxon>Streptophyta</taxon>
        <taxon>Embryophyta</taxon>
        <taxon>Tracheophyta</taxon>
        <taxon>Spermatophyta</taxon>
        <taxon>Magnoliopsida</taxon>
        <taxon>eudicotyledons</taxon>
        <taxon>Gunneridae</taxon>
        <taxon>Pentapetalae</taxon>
        <taxon>rosids</taxon>
        <taxon>malvids</taxon>
        <taxon>Brassicales</taxon>
        <taxon>Brassicaceae</taxon>
        <taxon>Camelineae</taxon>
        <taxon>Arabidopsis</taxon>
    </lineage>
</organism>
<dbReference type="InterPro" id="IPR005380">
    <property type="entry name" value="XS_domain"/>
</dbReference>
<dbReference type="Pfam" id="PF01504">
    <property type="entry name" value="PIP5K"/>
    <property type="match status" value="1"/>
</dbReference>
<evidence type="ECO:0000259" key="8">
    <source>
        <dbReference type="PROSITE" id="PS51455"/>
    </source>
</evidence>
<dbReference type="GO" id="GO:0080188">
    <property type="term" value="P:gene silencing by siRNA-directed DNA methylation"/>
    <property type="evidence" value="ECO:0007669"/>
    <property type="project" value="InterPro"/>
</dbReference>
<dbReference type="Gene3D" id="3.30.810.10">
    <property type="entry name" value="2-Layer Sandwich"/>
    <property type="match status" value="1"/>
</dbReference>
<dbReference type="Pfam" id="PF03469">
    <property type="entry name" value="XH"/>
    <property type="match status" value="1"/>
</dbReference>
<dbReference type="Pfam" id="PF03468">
    <property type="entry name" value="XS"/>
    <property type="match status" value="1"/>
</dbReference>
<proteinExistence type="predicted"/>
<keyword evidence="1 5" id="KW-0418">Kinase</keyword>
<dbReference type="GO" id="GO:0046488">
    <property type="term" value="P:phosphatidylinositol metabolic process"/>
    <property type="evidence" value="ECO:0007669"/>
    <property type="project" value="UniProtKB-UniRule"/>
</dbReference>
<dbReference type="GO" id="GO:0052742">
    <property type="term" value="F:phosphatidylinositol kinase activity"/>
    <property type="evidence" value="ECO:0007669"/>
    <property type="project" value="InterPro"/>
</dbReference>
<keyword evidence="2 5" id="KW-0067">ATP-binding</keyword>
<dbReference type="GO" id="GO:0005524">
    <property type="term" value="F:ATP binding"/>
    <property type="evidence" value="ECO:0007669"/>
    <property type="project" value="UniProtKB-UniRule"/>
</dbReference>
<evidence type="ECO:0000256" key="2">
    <source>
        <dbReference type="ARBA" id="ARBA00022840"/>
    </source>
</evidence>
<dbReference type="PANTHER" id="PTHR21596:SF54">
    <property type="entry name" value="TRANSCRIPTION REGULATOR-LIKE"/>
    <property type="match status" value="1"/>
</dbReference>
<protein>
    <submittedName>
        <fullName evidence="9">(thale cress) hypothetical protein</fullName>
    </submittedName>
</protein>
<dbReference type="SUPFAM" id="SSF56104">
    <property type="entry name" value="SAICAR synthase-like"/>
    <property type="match status" value="1"/>
</dbReference>
<reference evidence="9 10" key="1">
    <citation type="submission" date="2020-09" db="EMBL/GenBank/DDBJ databases">
        <authorList>
            <person name="Ashkenazy H."/>
        </authorList>
    </citation>
    <scope>NUCLEOTIDE SEQUENCE [LARGE SCALE GENOMIC DNA]</scope>
    <source>
        <strain evidence="10">cv. Cdm-0</strain>
    </source>
</reference>
<feature type="coiled-coil region" evidence="6">
    <location>
        <begin position="513"/>
        <end position="648"/>
    </location>
</feature>
<dbReference type="InterPro" id="IPR002498">
    <property type="entry name" value="PInositol-4-P-4/5-kinase_core"/>
</dbReference>
<evidence type="ECO:0000256" key="7">
    <source>
        <dbReference type="SAM" id="MobiDB-lite"/>
    </source>
</evidence>
<gene>
    <name evidence="9" type="ORF">AT9943_LOCUS14526</name>
</gene>
<dbReference type="Gene3D" id="3.30.70.2890">
    <property type="entry name" value="XS domain"/>
    <property type="match status" value="1"/>
</dbReference>
<keyword evidence="4" id="KW-0943">RNA-mediated gene silencing</keyword>